<keyword evidence="3" id="KW-1185">Reference proteome</keyword>
<keyword evidence="1" id="KW-0175">Coiled coil</keyword>
<evidence type="ECO:0000313" key="3">
    <source>
        <dbReference type="Proteomes" id="UP000095237"/>
    </source>
</evidence>
<accession>A0A1E5IMZ8</accession>
<dbReference type="EMBL" id="LNVX01000041">
    <property type="protein sequence ID" value="OEG71842.1"/>
    <property type="molecule type" value="Genomic_DNA"/>
</dbReference>
<proteinExistence type="predicted"/>
<reference evidence="2 3" key="1">
    <citation type="submission" date="2015-11" db="EMBL/GenBank/DDBJ databases">
        <title>Evidence for parallel genomic evolution in an endosymbiosis of termite gut flagellates.</title>
        <authorList>
            <person name="Zheng H."/>
        </authorList>
    </citation>
    <scope>NUCLEOTIDE SEQUENCE [LARGE SCALE GENOMIC DNA]</scope>
    <source>
        <strain evidence="2 3">CET450</strain>
    </source>
</reference>
<dbReference type="AlphaFoldDB" id="A0A1E5IMZ8"/>
<sequence>MRSELANLSSATLRNTTLDIGNTAETNKENIQILNSRIDRTNEAHANFNNVKEAKNALNSFNGELEQIKNENSGIQQNFSDLPSKDSVAARRTCFLF</sequence>
<dbReference type="Proteomes" id="UP000095237">
    <property type="component" value="Unassembled WGS sequence"/>
</dbReference>
<gene>
    <name evidence="2" type="ORF">ATZ36_12400</name>
</gene>
<comment type="caution">
    <text evidence="2">The sequence shown here is derived from an EMBL/GenBank/DDBJ whole genome shotgun (WGS) entry which is preliminary data.</text>
</comment>
<organism evidence="2 3">
    <name type="scientific">Endomicrobium trichonymphae</name>
    <dbReference type="NCBI Taxonomy" id="1408204"/>
    <lineage>
        <taxon>Bacteria</taxon>
        <taxon>Pseudomonadati</taxon>
        <taxon>Elusimicrobiota</taxon>
        <taxon>Endomicrobiia</taxon>
        <taxon>Endomicrobiales</taxon>
        <taxon>Endomicrobiaceae</taxon>
        <taxon>Candidatus Endomicrobiellum</taxon>
    </lineage>
</organism>
<protein>
    <submittedName>
        <fullName evidence="2">Uncharacterized protein</fullName>
    </submittedName>
</protein>
<name>A0A1E5IMZ8_ENDTX</name>
<feature type="coiled-coil region" evidence="1">
    <location>
        <begin position="24"/>
        <end position="78"/>
    </location>
</feature>
<evidence type="ECO:0000256" key="1">
    <source>
        <dbReference type="SAM" id="Coils"/>
    </source>
</evidence>
<evidence type="ECO:0000313" key="2">
    <source>
        <dbReference type="EMBL" id="OEG71842.1"/>
    </source>
</evidence>